<keyword evidence="1" id="KW-0472">Membrane</keyword>
<protein>
    <submittedName>
        <fullName evidence="2">Uncharacterized protein</fullName>
    </submittedName>
</protein>
<sequence length="66" mass="6907">MAHNHGNTPAAWTAVSVALLGFLVGGIALMLSPVNMMLFLVGVVLIVGAFPLFLILSKLGFHSGHH</sequence>
<feature type="transmembrane region" description="Helical" evidence="1">
    <location>
        <begin position="12"/>
        <end position="31"/>
    </location>
</feature>
<feature type="transmembrane region" description="Helical" evidence="1">
    <location>
        <begin position="37"/>
        <end position="56"/>
    </location>
</feature>
<organism evidence="2">
    <name type="scientific">uncultured Nocardioides sp</name>
    <dbReference type="NCBI Taxonomy" id="198441"/>
    <lineage>
        <taxon>Bacteria</taxon>
        <taxon>Bacillati</taxon>
        <taxon>Actinomycetota</taxon>
        <taxon>Actinomycetes</taxon>
        <taxon>Propionibacteriales</taxon>
        <taxon>Nocardioidaceae</taxon>
        <taxon>Nocardioides</taxon>
        <taxon>environmental samples</taxon>
    </lineage>
</organism>
<reference evidence="2" key="1">
    <citation type="submission" date="2020-02" db="EMBL/GenBank/DDBJ databases">
        <authorList>
            <person name="Meier V. D."/>
        </authorList>
    </citation>
    <scope>NUCLEOTIDE SEQUENCE</scope>
    <source>
        <strain evidence="2">AVDCRST_MAG60</strain>
    </source>
</reference>
<dbReference type="NCBIfam" id="NF041681">
    <property type="entry name" value="HGxxPAAW"/>
    <property type="match status" value="1"/>
</dbReference>
<accession>A0A6J4MYM1</accession>
<keyword evidence="1" id="KW-0812">Transmembrane</keyword>
<dbReference type="EMBL" id="CADCUN010000021">
    <property type="protein sequence ID" value="CAA9372763.1"/>
    <property type="molecule type" value="Genomic_DNA"/>
</dbReference>
<evidence type="ECO:0000313" key="2">
    <source>
        <dbReference type="EMBL" id="CAA9372763.1"/>
    </source>
</evidence>
<dbReference type="AlphaFoldDB" id="A0A6J4MYM1"/>
<evidence type="ECO:0000256" key="1">
    <source>
        <dbReference type="SAM" id="Phobius"/>
    </source>
</evidence>
<name>A0A6J4MYM1_9ACTN</name>
<gene>
    <name evidence="2" type="ORF">AVDCRST_MAG60-215</name>
</gene>
<keyword evidence="1" id="KW-1133">Transmembrane helix</keyword>
<proteinExistence type="predicted"/>